<keyword evidence="2" id="KW-1185">Reference proteome</keyword>
<protein>
    <submittedName>
        <fullName evidence="1">Uncharacterized protein</fullName>
    </submittedName>
</protein>
<dbReference type="Pfam" id="PF06730">
    <property type="entry name" value="FAM92"/>
    <property type="match status" value="1"/>
</dbReference>
<reference evidence="1 2" key="1">
    <citation type="submission" date="2024-04" db="EMBL/GenBank/DDBJ databases">
        <authorList>
            <consortium name="Genoscope - CEA"/>
            <person name="William W."/>
        </authorList>
    </citation>
    <scope>NUCLEOTIDE SEQUENCE [LARGE SCALE GENOMIC DNA]</scope>
</reference>
<gene>
    <name evidence="1" type="ORF">GSLYS_00019380001</name>
</gene>
<dbReference type="GO" id="GO:0060271">
    <property type="term" value="P:cilium assembly"/>
    <property type="evidence" value="ECO:0007669"/>
    <property type="project" value="TreeGrafter"/>
</dbReference>
<dbReference type="PANTHER" id="PTHR21223:SF2">
    <property type="entry name" value="CBY1-INTERACTING BAR DOMAIN-CONTAINING PROTEIN HOMOLOG"/>
    <property type="match status" value="1"/>
</dbReference>
<dbReference type="GO" id="GO:0036064">
    <property type="term" value="C:ciliary basal body"/>
    <property type="evidence" value="ECO:0007669"/>
    <property type="project" value="TreeGrafter"/>
</dbReference>
<dbReference type="Proteomes" id="UP001497497">
    <property type="component" value="Unassembled WGS sequence"/>
</dbReference>
<dbReference type="SUPFAM" id="SSF103657">
    <property type="entry name" value="BAR/IMD domain-like"/>
    <property type="match status" value="1"/>
</dbReference>
<dbReference type="InterPro" id="IPR009602">
    <property type="entry name" value="CBAR/FAM92"/>
</dbReference>
<dbReference type="InterPro" id="IPR027267">
    <property type="entry name" value="AH/BAR_dom_sf"/>
</dbReference>
<dbReference type="AlphaFoldDB" id="A0AAV2IH34"/>
<evidence type="ECO:0000313" key="1">
    <source>
        <dbReference type="EMBL" id="CAL1546003.1"/>
    </source>
</evidence>
<comment type="caution">
    <text evidence="1">The sequence shown here is derived from an EMBL/GenBank/DDBJ whole genome shotgun (WGS) entry which is preliminary data.</text>
</comment>
<sequence length="219" mass="25173">MTSRSNVAAKREDQVKFAQGRISLVEKYYGLLCDTLGSVIRKSARLRDKGDLFSQHLKEYADNERINGSTKVNLTTFAQNFSAVQDYRHAEVQRLEEKVLKPLTRYGKICKNMKSSVRSNQNATKSEAKQLEKLEKLQQKGPADSSELVSLISRAQAYLQRMRQVSGNFQEQLLSEMDRFEKEKISDLKVSVLSEYVKIEMMFHARALKYLSKCYQAAQ</sequence>
<organism evidence="1 2">
    <name type="scientific">Lymnaea stagnalis</name>
    <name type="common">Great pond snail</name>
    <name type="synonym">Helix stagnalis</name>
    <dbReference type="NCBI Taxonomy" id="6523"/>
    <lineage>
        <taxon>Eukaryota</taxon>
        <taxon>Metazoa</taxon>
        <taxon>Spiralia</taxon>
        <taxon>Lophotrochozoa</taxon>
        <taxon>Mollusca</taxon>
        <taxon>Gastropoda</taxon>
        <taxon>Heterobranchia</taxon>
        <taxon>Euthyneura</taxon>
        <taxon>Panpulmonata</taxon>
        <taxon>Hygrophila</taxon>
        <taxon>Lymnaeoidea</taxon>
        <taxon>Lymnaeidae</taxon>
        <taxon>Lymnaea</taxon>
    </lineage>
</organism>
<dbReference type="EMBL" id="CAXITT010000759">
    <property type="protein sequence ID" value="CAL1546003.1"/>
    <property type="molecule type" value="Genomic_DNA"/>
</dbReference>
<name>A0AAV2IH34_LYMST</name>
<dbReference type="PANTHER" id="PTHR21223">
    <property type="entry name" value="CBY1-INTERACTING BAR DOMAIN-CONTAINING PROTEIN HOMOLOG"/>
    <property type="match status" value="1"/>
</dbReference>
<dbReference type="GO" id="GO:0035869">
    <property type="term" value="C:ciliary transition zone"/>
    <property type="evidence" value="ECO:0007669"/>
    <property type="project" value="TreeGrafter"/>
</dbReference>
<evidence type="ECO:0000313" key="2">
    <source>
        <dbReference type="Proteomes" id="UP001497497"/>
    </source>
</evidence>
<proteinExistence type="predicted"/>
<accession>A0AAV2IH34</accession>
<feature type="non-terminal residue" evidence="1">
    <location>
        <position position="219"/>
    </location>
</feature>
<dbReference type="Gene3D" id="1.20.1270.60">
    <property type="entry name" value="Arfaptin homology (AH) domain/BAR domain"/>
    <property type="match status" value="1"/>
</dbReference>